<dbReference type="InterPro" id="IPR016039">
    <property type="entry name" value="Thiolase-like"/>
</dbReference>
<dbReference type="GO" id="GO:0044550">
    <property type="term" value="P:secondary metabolite biosynthetic process"/>
    <property type="evidence" value="ECO:0007669"/>
    <property type="project" value="TreeGrafter"/>
</dbReference>
<dbReference type="NCBIfam" id="NF006829">
    <property type="entry name" value="PRK09352.1"/>
    <property type="match status" value="1"/>
</dbReference>
<dbReference type="NCBIfam" id="NF005541">
    <property type="entry name" value="PRK07204.1"/>
    <property type="match status" value="1"/>
</dbReference>
<name>A0A4Y8Q4S6_9BACL</name>
<dbReference type="Pfam" id="PF08545">
    <property type="entry name" value="ACP_syn_III"/>
    <property type="match status" value="1"/>
</dbReference>
<evidence type="ECO:0000256" key="2">
    <source>
        <dbReference type="ARBA" id="ARBA00023315"/>
    </source>
</evidence>
<dbReference type="GO" id="GO:0004315">
    <property type="term" value="F:3-oxoacyl-[acyl-carrier-protein] synthase activity"/>
    <property type="evidence" value="ECO:0007669"/>
    <property type="project" value="InterPro"/>
</dbReference>
<keyword evidence="2" id="KW-0012">Acyltransferase</keyword>
<reference evidence="5 6" key="1">
    <citation type="submission" date="2017-03" db="EMBL/GenBank/DDBJ databases">
        <title>Isolation of Levoglucosan Utilizing Bacteria.</title>
        <authorList>
            <person name="Arya A.S."/>
        </authorList>
    </citation>
    <scope>NUCLEOTIDE SEQUENCE [LARGE SCALE GENOMIC DNA]</scope>
    <source>
        <strain evidence="5 6">MEC069</strain>
    </source>
</reference>
<dbReference type="AlphaFoldDB" id="A0A4Y8Q4S6"/>
<feature type="domain" description="Beta-ketoacyl-[acyl-carrier-protein] synthase III C-terminal" evidence="3">
    <location>
        <begin position="244"/>
        <end position="332"/>
    </location>
</feature>
<accession>A0A4Y8Q4S6</accession>
<dbReference type="Pfam" id="PF08541">
    <property type="entry name" value="ACP_syn_III_C"/>
    <property type="match status" value="1"/>
</dbReference>
<dbReference type="GO" id="GO:0006633">
    <property type="term" value="P:fatty acid biosynthetic process"/>
    <property type="evidence" value="ECO:0007669"/>
    <property type="project" value="InterPro"/>
</dbReference>
<comment type="caution">
    <text evidence="5">The sequence shown here is derived from an EMBL/GenBank/DDBJ whole genome shotgun (WGS) entry which is preliminary data.</text>
</comment>
<keyword evidence="6" id="KW-1185">Reference proteome</keyword>
<dbReference type="OrthoDB" id="9815506at2"/>
<sequence>MLTRDVKIEGTGKYLPRKAVSAEEMDRRLGVAEGWVRKKTDVAVRYFADESESAAYMGARAAEAALAAAGLGFADIDCLVCASGTMVQPIPCTASLIQEALGELHAGVPAFDLNATCLSFVAALDMLSCLIEAGRYRRVLLVSSEIASKGLNYKQKESAALFGDGACAVVLGRSGPGEQSRILHAQLETHSAGAHLSEIRGGGSRLHASDRSEANVDDYLFDMDGEAIYRMASRLLPAFVDRLLAGAGIRMRDLRLVVPHQGSAMAMRLLRRKLGIAEEQLMYIARDHGNTIAASIPMGLHEAVRQGRISRGDKVLLLGTSAGFSLGGVALAY</sequence>
<dbReference type="Proteomes" id="UP000298246">
    <property type="component" value="Unassembled WGS sequence"/>
</dbReference>
<proteinExistence type="predicted"/>
<dbReference type="EMBL" id="MYFO01000009">
    <property type="protein sequence ID" value="TFE88677.1"/>
    <property type="molecule type" value="Genomic_DNA"/>
</dbReference>
<evidence type="ECO:0000313" key="6">
    <source>
        <dbReference type="Proteomes" id="UP000298246"/>
    </source>
</evidence>
<dbReference type="InterPro" id="IPR013751">
    <property type="entry name" value="ACP_syn_III_N"/>
</dbReference>
<dbReference type="Gene3D" id="3.40.47.10">
    <property type="match status" value="1"/>
</dbReference>
<evidence type="ECO:0000256" key="1">
    <source>
        <dbReference type="ARBA" id="ARBA00022679"/>
    </source>
</evidence>
<evidence type="ECO:0000259" key="3">
    <source>
        <dbReference type="Pfam" id="PF08541"/>
    </source>
</evidence>
<keyword evidence="1" id="KW-0808">Transferase</keyword>
<evidence type="ECO:0000259" key="4">
    <source>
        <dbReference type="Pfam" id="PF08545"/>
    </source>
</evidence>
<dbReference type="InterPro" id="IPR013747">
    <property type="entry name" value="ACP_syn_III_C"/>
</dbReference>
<protein>
    <submittedName>
        <fullName evidence="5">3-oxoacyl-ACP synthase</fullName>
    </submittedName>
</protein>
<dbReference type="SUPFAM" id="SSF53901">
    <property type="entry name" value="Thiolase-like"/>
    <property type="match status" value="1"/>
</dbReference>
<feature type="domain" description="Beta-ketoacyl-[acyl-carrier-protein] synthase III N-terminal" evidence="4">
    <location>
        <begin position="111"/>
        <end position="190"/>
    </location>
</feature>
<dbReference type="RefSeq" id="WP_134752126.1">
    <property type="nucleotide sequence ID" value="NZ_MYFO02000002.1"/>
</dbReference>
<evidence type="ECO:0000313" key="5">
    <source>
        <dbReference type="EMBL" id="TFE88677.1"/>
    </source>
</evidence>
<dbReference type="PANTHER" id="PTHR34069">
    <property type="entry name" value="3-OXOACYL-[ACYL-CARRIER-PROTEIN] SYNTHASE 3"/>
    <property type="match status" value="1"/>
</dbReference>
<dbReference type="CDD" id="cd00830">
    <property type="entry name" value="KAS_III"/>
    <property type="match status" value="1"/>
</dbReference>
<dbReference type="PANTHER" id="PTHR34069:SF2">
    <property type="entry name" value="BETA-KETOACYL-[ACYL-CARRIER-PROTEIN] SYNTHASE III"/>
    <property type="match status" value="1"/>
</dbReference>
<gene>
    <name evidence="5" type="ORF">B5M42_09535</name>
</gene>
<organism evidence="5 6">
    <name type="scientific">Paenibacillus athensensis</name>
    <dbReference type="NCBI Taxonomy" id="1967502"/>
    <lineage>
        <taxon>Bacteria</taxon>
        <taxon>Bacillati</taxon>
        <taxon>Bacillota</taxon>
        <taxon>Bacilli</taxon>
        <taxon>Bacillales</taxon>
        <taxon>Paenibacillaceae</taxon>
        <taxon>Paenibacillus</taxon>
    </lineage>
</organism>